<keyword evidence="1" id="KW-0812">Transmembrane</keyword>
<accession>F1KRV2</accession>
<evidence type="ECO:0000313" key="2">
    <source>
        <dbReference type="EMBL" id="ADY40606.1"/>
    </source>
</evidence>
<sequence>MRWRLCRACARRDLCWQLHIETYSFESRLYTASSQRCCLLRRRAITSASCYSALIVGNCVIICTLSTGRRYTSSSLLRTLPWLTLRHCGYPGLSLKWIIWLFACIGVLYQYTFHEKYKTVETLLYVAIAAGPSVAIFTMNDRSGLGLMGAGGLAYLVGVVFFKLDGIIPFAHAIWHVHVLPRRCFALLRSLHLVAGAGPSEPVPRC</sequence>
<organism evidence="2">
    <name type="scientific">Ascaris suum</name>
    <name type="common">Pig roundworm</name>
    <name type="synonym">Ascaris lumbricoides</name>
    <dbReference type="NCBI Taxonomy" id="6253"/>
    <lineage>
        <taxon>Eukaryota</taxon>
        <taxon>Metazoa</taxon>
        <taxon>Ecdysozoa</taxon>
        <taxon>Nematoda</taxon>
        <taxon>Chromadorea</taxon>
        <taxon>Rhabditida</taxon>
        <taxon>Spirurina</taxon>
        <taxon>Ascaridomorpha</taxon>
        <taxon>Ascaridoidea</taxon>
        <taxon>Ascarididae</taxon>
        <taxon>Ascaris</taxon>
    </lineage>
</organism>
<protein>
    <submittedName>
        <fullName evidence="2">Monocyte to macrophage differentiation protein</fullName>
    </submittedName>
</protein>
<keyword evidence="1" id="KW-0472">Membrane</keyword>
<dbReference type="EMBL" id="JI164843">
    <property type="protein sequence ID" value="ADY40606.1"/>
    <property type="molecule type" value="mRNA"/>
</dbReference>
<name>F1KRV2_ASCSU</name>
<reference evidence="2" key="1">
    <citation type="journal article" date="2011" name="Genome Res.">
        <title>Deep small RNA sequencing from the nematode Ascaris reveals conservation, functional diversification, and novel developmental profiles.</title>
        <authorList>
            <person name="Wang J."/>
            <person name="Czech B."/>
            <person name="Crunk A."/>
            <person name="Wallace A."/>
            <person name="Mitreva M."/>
            <person name="Hannon G.J."/>
            <person name="Davis R.E."/>
        </authorList>
    </citation>
    <scope>NUCLEOTIDE SEQUENCE</scope>
</reference>
<evidence type="ECO:0000256" key="1">
    <source>
        <dbReference type="SAM" id="Phobius"/>
    </source>
</evidence>
<feature type="transmembrane region" description="Helical" evidence="1">
    <location>
        <begin position="89"/>
        <end position="111"/>
    </location>
</feature>
<keyword evidence="1" id="KW-1133">Transmembrane helix</keyword>
<dbReference type="AlphaFoldDB" id="F1KRV2"/>
<proteinExistence type="evidence at transcript level"/>
<feature type="transmembrane region" description="Helical" evidence="1">
    <location>
        <begin position="50"/>
        <end position="69"/>
    </location>
</feature>
<feature type="transmembrane region" description="Helical" evidence="1">
    <location>
        <begin position="123"/>
        <end position="139"/>
    </location>
</feature>